<keyword evidence="4" id="KW-1015">Disulfide bond</keyword>
<evidence type="ECO:0000256" key="7">
    <source>
        <dbReference type="SAM" id="SignalP"/>
    </source>
</evidence>
<dbReference type="Gene3D" id="3.10.320.10">
    <property type="entry name" value="Class II Histocompatibility Antigen, M Beta Chain, Chain B, domain 1"/>
    <property type="match status" value="1"/>
</dbReference>
<evidence type="ECO:0000256" key="4">
    <source>
        <dbReference type="ARBA" id="ARBA00023157"/>
    </source>
</evidence>
<dbReference type="PANTHER" id="PTHR19944">
    <property type="entry name" value="MHC CLASS II-RELATED"/>
    <property type="match status" value="1"/>
</dbReference>
<evidence type="ECO:0000256" key="5">
    <source>
        <dbReference type="ARBA" id="ARBA00023180"/>
    </source>
</evidence>
<dbReference type="GeneTree" id="ENSGT00950000183127"/>
<dbReference type="InterPro" id="IPR000353">
    <property type="entry name" value="MHC_II_b_N"/>
</dbReference>
<dbReference type="GO" id="GO:0042613">
    <property type="term" value="C:MHC class II protein complex"/>
    <property type="evidence" value="ECO:0007669"/>
    <property type="project" value="InterPro"/>
</dbReference>
<dbReference type="SMART" id="SM00407">
    <property type="entry name" value="IGc1"/>
    <property type="match status" value="1"/>
</dbReference>
<keyword evidence="10" id="KW-1185">Reference proteome</keyword>
<keyword evidence="3 6" id="KW-1133">Transmembrane helix</keyword>
<dbReference type="InterPro" id="IPR014745">
    <property type="entry name" value="MHC_II_a/b_N"/>
</dbReference>
<protein>
    <recommendedName>
        <fullName evidence="8">Ig-like domain-containing protein</fullName>
    </recommendedName>
</protein>
<dbReference type="SMART" id="SM00921">
    <property type="entry name" value="MHC_II_beta"/>
    <property type="match status" value="1"/>
</dbReference>
<evidence type="ECO:0000256" key="6">
    <source>
        <dbReference type="SAM" id="Phobius"/>
    </source>
</evidence>
<reference evidence="9 10" key="1">
    <citation type="submission" date="2020-02" db="EMBL/GenBank/DDBJ databases">
        <title>Esox lucius (northern pike) genome, fEsoLuc1, primary haplotype.</title>
        <authorList>
            <person name="Myers G."/>
            <person name="Karagic N."/>
            <person name="Meyer A."/>
            <person name="Pippel M."/>
            <person name="Reichard M."/>
            <person name="Winkler S."/>
            <person name="Tracey A."/>
            <person name="Sims Y."/>
            <person name="Howe K."/>
            <person name="Rhie A."/>
            <person name="Formenti G."/>
            <person name="Durbin R."/>
            <person name="Fedrigo O."/>
            <person name="Jarvis E.D."/>
        </authorList>
    </citation>
    <scope>NUCLEOTIDE SEQUENCE [LARGE SCALE GENOMIC DNA]</scope>
</reference>
<evidence type="ECO:0000259" key="8">
    <source>
        <dbReference type="PROSITE" id="PS50835"/>
    </source>
</evidence>
<keyword evidence="2 6" id="KW-0812">Transmembrane</keyword>
<dbReference type="Pfam" id="PF07654">
    <property type="entry name" value="C1-set"/>
    <property type="match status" value="1"/>
</dbReference>
<dbReference type="InterPro" id="IPR013783">
    <property type="entry name" value="Ig-like_fold"/>
</dbReference>
<dbReference type="Ensembl" id="ENSELUT00000088025.1">
    <property type="protein sequence ID" value="ENSELUP00000093004.1"/>
    <property type="gene ID" value="ENSELUG00000041022.1"/>
</dbReference>
<proteinExistence type="predicted"/>
<dbReference type="Pfam" id="PF00969">
    <property type="entry name" value="MHC_II_beta"/>
    <property type="match status" value="1"/>
</dbReference>
<evidence type="ECO:0000256" key="1">
    <source>
        <dbReference type="ARBA" id="ARBA00004479"/>
    </source>
</evidence>
<feature type="transmembrane region" description="Helical" evidence="6">
    <location>
        <begin position="217"/>
        <end position="238"/>
    </location>
</feature>
<keyword evidence="6" id="KW-0472">Membrane</keyword>
<dbReference type="GO" id="GO:0006955">
    <property type="term" value="P:immune response"/>
    <property type="evidence" value="ECO:0007669"/>
    <property type="project" value="InterPro"/>
</dbReference>
<feature type="chain" id="PRO_5044328640" description="Ig-like domain-containing protein" evidence="7">
    <location>
        <begin position="23"/>
        <end position="247"/>
    </location>
</feature>
<reference evidence="9" key="3">
    <citation type="submission" date="2025-09" db="UniProtKB">
        <authorList>
            <consortium name="Ensembl"/>
        </authorList>
    </citation>
    <scope>IDENTIFICATION</scope>
</reference>
<accession>A0AAY5KW05</accession>
<dbReference type="PANTHER" id="PTHR19944:SF99">
    <property type="entry name" value="HLA CLASS II HISTOCOMPATIBILITY ANTIGEN, DRB1 BETA CHAIN"/>
    <property type="match status" value="1"/>
</dbReference>
<keyword evidence="7" id="KW-0732">Signal</keyword>
<evidence type="ECO:0000256" key="2">
    <source>
        <dbReference type="ARBA" id="ARBA00022692"/>
    </source>
</evidence>
<dbReference type="PROSITE" id="PS50835">
    <property type="entry name" value="IG_LIKE"/>
    <property type="match status" value="1"/>
</dbReference>
<dbReference type="InterPro" id="IPR007110">
    <property type="entry name" value="Ig-like_dom"/>
</dbReference>
<dbReference type="SUPFAM" id="SSF54452">
    <property type="entry name" value="MHC antigen-recognition domain"/>
    <property type="match status" value="1"/>
</dbReference>
<organism evidence="9 10">
    <name type="scientific">Esox lucius</name>
    <name type="common">Northern pike</name>
    <dbReference type="NCBI Taxonomy" id="8010"/>
    <lineage>
        <taxon>Eukaryota</taxon>
        <taxon>Metazoa</taxon>
        <taxon>Chordata</taxon>
        <taxon>Craniata</taxon>
        <taxon>Vertebrata</taxon>
        <taxon>Euteleostomi</taxon>
        <taxon>Actinopterygii</taxon>
        <taxon>Neopterygii</taxon>
        <taxon>Teleostei</taxon>
        <taxon>Protacanthopterygii</taxon>
        <taxon>Esociformes</taxon>
        <taxon>Esocidae</taxon>
        <taxon>Esox</taxon>
    </lineage>
</organism>
<keyword evidence="5" id="KW-0325">Glycoprotein</keyword>
<dbReference type="AlphaFoldDB" id="A0AAY5KW05"/>
<dbReference type="RefSeq" id="XP_034143218.1">
    <property type="nucleotide sequence ID" value="XM_034287327.1"/>
</dbReference>
<dbReference type="InterPro" id="IPR050160">
    <property type="entry name" value="MHC/Immunoglobulin"/>
</dbReference>
<dbReference type="GeneID" id="117592920"/>
<comment type="subcellular location">
    <subcellularLocation>
        <location evidence="1">Membrane</location>
        <topology evidence="1">Single-pass type I membrane protein</topology>
    </subcellularLocation>
</comment>
<dbReference type="InterPro" id="IPR036179">
    <property type="entry name" value="Ig-like_dom_sf"/>
</dbReference>
<feature type="signal peptide" evidence="7">
    <location>
        <begin position="1"/>
        <end position="22"/>
    </location>
</feature>
<dbReference type="InterPro" id="IPR003597">
    <property type="entry name" value="Ig_C1-set"/>
</dbReference>
<feature type="domain" description="Ig-like" evidence="8">
    <location>
        <begin position="114"/>
        <end position="194"/>
    </location>
</feature>
<reference evidence="9" key="2">
    <citation type="submission" date="2025-08" db="UniProtKB">
        <authorList>
            <consortium name="Ensembl"/>
        </authorList>
    </citation>
    <scope>IDENTIFICATION</scope>
</reference>
<dbReference type="Proteomes" id="UP000265140">
    <property type="component" value="Chromosome 17"/>
</dbReference>
<dbReference type="SUPFAM" id="SSF48726">
    <property type="entry name" value="Immunoglobulin"/>
    <property type="match status" value="1"/>
</dbReference>
<evidence type="ECO:0000313" key="10">
    <source>
        <dbReference type="Proteomes" id="UP000265140"/>
    </source>
</evidence>
<sequence length="247" mass="28115">MGLININMFLIGILSISHRTDGYFEQLIDQCRFISKDLQDMEFIRSEVFNQVEIIRFNSTVGEFVGYTEYGFSIAKRMNSDTAYLAAIQAERDSVCKPNAWNHYRSIMDKTVKPTLRLRSVTPPSDRHPAMLICSAYSFYPKPISVSWLRDGHEIKSDVISTEELADRDWYYQIHSHLEYTPKSGEKISCMVEHISLPEPMVYDWDPSMPESERNKIAIGASGLVLGAIIALAGLVYYKKKSAGVLP</sequence>
<dbReference type="GO" id="GO:0019882">
    <property type="term" value="P:antigen processing and presentation"/>
    <property type="evidence" value="ECO:0007669"/>
    <property type="project" value="InterPro"/>
</dbReference>
<dbReference type="Gene3D" id="2.60.40.10">
    <property type="entry name" value="Immunoglobulins"/>
    <property type="match status" value="1"/>
</dbReference>
<evidence type="ECO:0000313" key="9">
    <source>
        <dbReference type="Ensembl" id="ENSELUP00000093004.1"/>
    </source>
</evidence>
<name>A0AAY5KW05_ESOLU</name>
<evidence type="ECO:0000256" key="3">
    <source>
        <dbReference type="ARBA" id="ARBA00022989"/>
    </source>
</evidence>
<dbReference type="InterPro" id="IPR011162">
    <property type="entry name" value="MHC_I/II-like_Ag-recog"/>
</dbReference>